<evidence type="ECO:0000256" key="1">
    <source>
        <dbReference type="SAM" id="Phobius"/>
    </source>
</evidence>
<comment type="caution">
    <text evidence="2">The sequence shown here is derived from an EMBL/GenBank/DDBJ whole genome shotgun (WGS) entry which is preliminary data.</text>
</comment>
<feature type="transmembrane region" description="Helical" evidence="1">
    <location>
        <begin position="56"/>
        <end position="79"/>
    </location>
</feature>
<evidence type="ECO:0000313" key="2">
    <source>
        <dbReference type="EMBL" id="KUM27288.1"/>
    </source>
</evidence>
<protein>
    <submittedName>
        <fullName evidence="2">Uncharacterized protein</fullName>
    </submittedName>
</protein>
<proteinExistence type="predicted"/>
<dbReference type="EMBL" id="LPWA01000098">
    <property type="protein sequence ID" value="KUM27288.1"/>
    <property type="molecule type" value="Genomic_DNA"/>
</dbReference>
<dbReference type="NCBIfam" id="NF033914">
    <property type="entry name" value="antiphage_ZorA_1"/>
    <property type="match status" value="1"/>
</dbReference>
<gene>
    <name evidence="2" type="ORF">AU467_02585</name>
</gene>
<dbReference type="Gene3D" id="1.20.120.20">
    <property type="entry name" value="Apolipoprotein"/>
    <property type="match status" value="1"/>
</dbReference>
<reference evidence="2 3" key="1">
    <citation type="submission" date="2015-12" db="EMBL/GenBank/DDBJ databases">
        <title>Draft genome sequence of Mesorhizobium sp. UFLA 01-765, a multitolerant efficient symbiont and plant-growth promoting strain isolated from Zn-mining soil using Leucaena leucocephala as a trap plant.</title>
        <authorList>
            <person name="Rangel W.M."/>
            <person name="Thijs S."/>
            <person name="Longatti S.M."/>
            <person name="Moreira F.M."/>
            <person name="Weyens N."/>
            <person name="Vangronsveld J."/>
            <person name="Van Hamme J.D."/>
            <person name="Bottos E.M."/>
            <person name="Rineau F."/>
        </authorList>
    </citation>
    <scope>NUCLEOTIDE SEQUENCE [LARGE SCALE GENOMIC DNA]</scope>
    <source>
        <strain evidence="2 3">UFLA 01-765</strain>
    </source>
</reference>
<sequence>MFVFFNWVTRSVLFWLIAAAAVLLAARELPFINLPLVWSTILGATAGNIESISKPAFAYGLAGGLFFTGIGFAAAFYICHVLPVQIALWRATVQVTRAKGKDRGRDAIRKAFASNFENLRQTLERNSLIGHAWLEFEETLFNTDGDRAIGNTVRPQTFFNLALARERLSGLKMMNAVPGYFVGVGLLLTFIGLVFALYKAGAAANAGDADKMAQEMGALLQIATFKFSTSIAGLGASIVLSVFFRWYFVLVESAFERFNATLERGLLYTAPQSISLEMNRTLQDQLMQLKDITQGEFFNRMGSELAPRLNAAMVEAMAPVTDQIGNAVGSLTANSQDGVQQMLHKFTDSLQHGAGTELRELAATLKQLQMSIVEMQGGLRGSGDEFATKLSDAADNLNRMVERAGQSFETSSGQSRDALATVMDLLRQTMEKATAEIDTALGTAASGASTKLEAAMGLVMDKLDKRIGELGDGLQTMQRTMGEHGDAARRQIEVSVSQSTDMQKAVLAEMEATVQGISGRIRSAVDDAVASVGRRFDELAASMRAIEGALAGQKAALEGASSEARKTAEALGKSAQSVQVATAPLISVGDRFSSATEKMTEGVTATLDALKLAQSEMAGLAADLSATNKSSGDFWNNFAGKFDDVDTALGQAVSVLSRSTSDQQQRLETHVQSVDRGLSEAIGKLSGILTQMSDSAESIADSLEAARAGGALSSSNGARGTQQ</sequence>
<organism evidence="2 3">
    <name type="scientific">Rhizobium loti</name>
    <name type="common">Mesorhizobium loti</name>
    <dbReference type="NCBI Taxonomy" id="381"/>
    <lineage>
        <taxon>Bacteria</taxon>
        <taxon>Pseudomonadati</taxon>
        <taxon>Pseudomonadota</taxon>
        <taxon>Alphaproteobacteria</taxon>
        <taxon>Hyphomicrobiales</taxon>
        <taxon>Phyllobacteriaceae</taxon>
        <taxon>Mesorhizobium</taxon>
    </lineage>
</organism>
<dbReference type="Proteomes" id="UP000053176">
    <property type="component" value="Unassembled WGS sequence"/>
</dbReference>
<accession>A0A124GGN0</accession>
<keyword evidence="1" id="KW-1133">Transmembrane helix</keyword>
<feature type="transmembrane region" description="Helical" evidence="1">
    <location>
        <begin position="218"/>
        <end position="248"/>
    </location>
</feature>
<dbReference type="AlphaFoldDB" id="A0A124GGN0"/>
<keyword evidence="1" id="KW-0812">Transmembrane</keyword>
<keyword evidence="1" id="KW-0472">Membrane</keyword>
<evidence type="ECO:0000313" key="3">
    <source>
        <dbReference type="Proteomes" id="UP000053176"/>
    </source>
</evidence>
<feature type="transmembrane region" description="Helical" evidence="1">
    <location>
        <begin position="177"/>
        <end position="198"/>
    </location>
</feature>
<name>A0A124GGN0_RHILI</name>
<dbReference type="OrthoDB" id="5741017at2"/>